<keyword evidence="2" id="KW-1185">Reference proteome</keyword>
<dbReference type="RefSeq" id="WP_090793285.1">
    <property type="nucleotide sequence ID" value="NZ_FMYI01000002.1"/>
</dbReference>
<sequence length="99" mass="12062">MAFGITKQELKDWKARVAKNELAFLTHYWYDERFPDVSTVTKVGCRDINYLIEWGYQFNLKKEWIDHRSKYPHFDLMGPVQKHVLEQMELDSHIRRFNL</sequence>
<accession>A0A1G6H6E7</accession>
<reference evidence="2" key="1">
    <citation type="submission" date="2016-09" db="EMBL/GenBank/DDBJ databases">
        <authorList>
            <person name="Varghese N."/>
            <person name="Submissions S."/>
        </authorList>
    </citation>
    <scope>NUCLEOTIDE SEQUENCE [LARGE SCALE GENOMIC DNA]</scope>
    <source>
        <strain evidence="2">S5</strain>
    </source>
</reference>
<evidence type="ECO:0008006" key="3">
    <source>
        <dbReference type="Google" id="ProtNLM"/>
    </source>
</evidence>
<dbReference type="EMBL" id="FMYI01000002">
    <property type="protein sequence ID" value="SDB89801.1"/>
    <property type="molecule type" value="Genomic_DNA"/>
</dbReference>
<dbReference type="Proteomes" id="UP000242949">
    <property type="component" value="Unassembled WGS sequence"/>
</dbReference>
<evidence type="ECO:0000313" key="2">
    <source>
        <dbReference type="Proteomes" id="UP000242949"/>
    </source>
</evidence>
<organism evidence="1 2">
    <name type="scientific">Pelagirhabdus alkalitolerans</name>
    <dbReference type="NCBI Taxonomy" id="1612202"/>
    <lineage>
        <taxon>Bacteria</taxon>
        <taxon>Bacillati</taxon>
        <taxon>Bacillota</taxon>
        <taxon>Bacilli</taxon>
        <taxon>Bacillales</taxon>
        <taxon>Bacillaceae</taxon>
        <taxon>Pelagirhabdus</taxon>
    </lineage>
</organism>
<proteinExistence type="predicted"/>
<dbReference type="AlphaFoldDB" id="A0A1G6H6E7"/>
<evidence type="ECO:0000313" key="1">
    <source>
        <dbReference type="EMBL" id="SDB89801.1"/>
    </source>
</evidence>
<protein>
    <recommendedName>
        <fullName evidence="3">YneQ</fullName>
    </recommendedName>
</protein>
<gene>
    <name evidence="1" type="ORF">SAMN05421734_102293</name>
</gene>
<dbReference type="OrthoDB" id="2361368at2"/>
<dbReference type="STRING" id="1612202.SAMN05421734_102293"/>
<name>A0A1G6H6E7_9BACI</name>